<comment type="caution">
    <text evidence="2">The sequence shown here is derived from an EMBL/GenBank/DDBJ whole genome shotgun (WGS) entry which is preliminary data.</text>
</comment>
<protein>
    <submittedName>
        <fullName evidence="2">Uncharacterized protein</fullName>
    </submittedName>
</protein>
<dbReference type="EMBL" id="AEZJ02000016">
    <property type="protein sequence ID" value="EIG93750.1"/>
    <property type="molecule type" value="Genomic_DNA"/>
</dbReference>
<name>A0A8E0FP00_ECOLX</name>
<accession>A0A8E0FP00</accession>
<proteinExistence type="predicted"/>
<dbReference type="Proteomes" id="UP000004454">
    <property type="component" value="Unassembled WGS sequence"/>
</dbReference>
<gene>
    <name evidence="2" type="ORF">EC970246_A0044</name>
</gene>
<organism evidence="2 3">
    <name type="scientific">Escherichia coli 97.0246</name>
    <dbReference type="NCBI Taxonomy" id="869670"/>
    <lineage>
        <taxon>Bacteria</taxon>
        <taxon>Pseudomonadati</taxon>
        <taxon>Pseudomonadota</taxon>
        <taxon>Gammaproteobacteria</taxon>
        <taxon>Enterobacterales</taxon>
        <taxon>Enterobacteriaceae</taxon>
        <taxon>Escherichia</taxon>
    </lineage>
</organism>
<feature type="compositionally biased region" description="Basic and acidic residues" evidence="1">
    <location>
        <begin position="23"/>
        <end position="40"/>
    </location>
</feature>
<evidence type="ECO:0000256" key="1">
    <source>
        <dbReference type="SAM" id="MobiDB-lite"/>
    </source>
</evidence>
<evidence type="ECO:0000313" key="2">
    <source>
        <dbReference type="EMBL" id="EIG93750.1"/>
    </source>
</evidence>
<sequence>MEARKHLRSKRQQALCMLLSNMEESKKEDDSFNRRSDDVI</sequence>
<feature type="region of interest" description="Disordered" evidence="1">
    <location>
        <begin position="20"/>
        <end position="40"/>
    </location>
</feature>
<evidence type="ECO:0000313" key="3">
    <source>
        <dbReference type="Proteomes" id="UP000004454"/>
    </source>
</evidence>
<reference evidence="2 3" key="1">
    <citation type="submission" date="2011-12" db="EMBL/GenBank/DDBJ databases">
        <authorList>
            <person name="Brinkac L."/>
            <person name="Radune D."/>
            <person name="Sanka R."/>
            <person name="Selengut J."/>
            <person name="DebRoy C."/>
            <person name="Feng P."/>
            <person name="Fratamico P.M."/>
            <person name="Kapur V."/>
            <person name="Kariyawasam S."/>
            <person name="Losada L."/>
            <person name="Nierman W.C."/>
            <person name="Nelson K."/>
        </authorList>
    </citation>
    <scope>NUCLEOTIDE SEQUENCE [LARGE SCALE GENOMIC DNA]</scope>
    <source>
        <strain evidence="2 3">97.0246</strain>
    </source>
</reference>
<dbReference type="AlphaFoldDB" id="A0A8E0FP00"/>